<dbReference type="InterPro" id="IPR001611">
    <property type="entry name" value="Leu-rich_rpt"/>
</dbReference>
<evidence type="ECO:0000313" key="2">
    <source>
        <dbReference type="EMBL" id="KAJ4478295.1"/>
    </source>
</evidence>
<feature type="domain" description="F-box/LRR-repeat protein 15-like leucin rich repeat" evidence="1">
    <location>
        <begin position="215"/>
        <end position="387"/>
    </location>
</feature>
<organism evidence="2 3">
    <name type="scientific">Lentinula aciculospora</name>
    <dbReference type="NCBI Taxonomy" id="153920"/>
    <lineage>
        <taxon>Eukaryota</taxon>
        <taxon>Fungi</taxon>
        <taxon>Dikarya</taxon>
        <taxon>Basidiomycota</taxon>
        <taxon>Agaricomycotina</taxon>
        <taxon>Agaricomycetes</taxon>
        <taxon>Agaricomycetidae</taxon>
        <taxon>Agaricales</taxon>
        <taxon>Marasmiineae</taxon>
        <taxon>Omphalotaceae</taxon>
        <taxon>Lentinula</taxon>
    </lineage>
</organism>
<reference evidence="2" key="1">
    <citation type="submission" date="2022-08" db="EMBL/GenBank/DDBJ databases">
        <title>A Global Phylogenomic Analysis of the Shiitake Genus Lentinula.</title>
        <authorList>
            <consortium name="DOE Joint Genome Institute"/>
            <person name="Sierra-Patev S."/>
            <person name="Min B."/>
            <person name="Naranjo-Ortiz M."/>
            <person name="Looney B."/>
            <person name="Konkel Z."/>
            <person name="Slot J.C."/>
            <person name="Sakamoto Y."/>
            <person name="Steenwyk J.L."/>
            <person name="Rokas A."/>
            <person name="Carro J."/>
            <person name="Camarero S."/>
            <person name="Ferreira P."/>
            <person name="Molpeceres G."/>
            <person name="Ruiz-Duenas F.J."/>
            <person name="Serrano A."/>
            <person name="Henrissat B."/>
            <person name="Drula E."/>
            <person name="Hughes K.W."/>
            <person name="Mata J.L."/>
            <person name="Ishikawa N.K."/>
            <person name="Vargas-Isla R."/>
            <person name="Ushijima S."/>
            <person name="Smith C.A."/>
            <person name="Ahrendt S."/>
            <person name="Andreopoulos W."/>
            <person name="He G."/>
            <person name="Labutti K."/>
            <person name="Lipzen A."/>
            <person name="Ng V."/>
            <person name="Riley R."/>
            <person name="Sandor L."/>
            <person name="Barry K."/>
            <person name="Martinez A.T."/>
            <person name="Xiao Y."/>
            <person name="Gibbons J.G."/>
            <person name="Terashima K."/>
            <person name="Grigoriev I.V."/>
            <person name="Hibbett D.S."/>
        </authorList>
    </citation>
    <scope>NUCLEOTIDE SEQUENCE</scope>
    <source>
        <strain evidence="2">JLM2183</strain>
    </source>
</reference>
<dbReference type="PANTHER" id="PTHR13318">
    <property type="entry name" value="PARTNER OF PAIRED, ISOFORM B-RELATED"/>
    <property type="match status" value="1"/>
</dbReference>
<proteinExistence type="predicted"/>
<comment type="caution">
    <text evidence="2">The sequence shown here is derived from an EMBL/GenBank/DDBJ whole genome shotgun (WGS) entry which is preliminary data.</text>
</comment>
<protein>
    <recommendedName>
        <fullName evidence="1">F-box/LRR-repeat protein 15-like leucin rich repeat domain-containing protein</fullName>
    </recommendedName>
</protein>
<dbReference type="SUPFAM" id="SSF52047">
    <property type="entry name" value="RNI-like"/>
    <property type="match status" value="1"/>
</dbReference>
<gene>
    <name evidence="2" type="ORF">J3R30DRAFT_3289827</name>
</gene>
<dbReference type="SMART" id="SM00367">
    <property type="entry name" value="LRR_CC"/>
    <property type="match status" value="10"/>
</dbReference>
<dbReference type="OrthoDB" id="10257471at2759"/>
<dbReference type="GO" id="GO:0019005">
    <property type="term" value="C:SCF ubiquitin ligase complex"/>
    <property type="evidence" value="ECO:0007669"/>
    <property type="project" value="TreeGrafter"/>
</dbReference>
<dbReference type="GO" id="GO:0031146">
    <property type="term" value="P:SCF-dependent proteasomal ubiquitin-dependent protein catabolic process"/>
    <property type="evidence" value="ECO:0007669"/>
    <property type="project" value="TreeGrafter"/>
</dbReference>
<dbReference type="AlphaFoldDB" id="A0A9W9ABH3"/>
<dbReference type="EMBL" id="JAOTPV010000009">
    <property type="protein sequence ID" value="KAJ4478295.1"/>
    <property type="molecule type" value="Genomic_DNA"/>
</dbReference>
<accession>A0A9W9ABH3</accession>
<evidence type="ECO:0000259" key="1">
    <source>
        <dbReference type="Pfam" id="PF25372"/>
    </source>
</evidence>
<dbReference type="InterPro" id="IPR006553">
    <property type="entry name" value="Leu-rich_rpt_Cys-con_subtyp"/>
</dbReference>
<name>A0A9W9ABH3_9AGAR</name>
<dbReference type="InterPro" id="IPR057207">
    <property type="entry name" value="FBXL15_LRR"/>
</dbReference>
<dbReference type="PANTHER" id="PTHR13318:SF190">
    <property type="entry name" value="PARTNER OF PAIRED, ISOFORM B"/>
    <property type="match status" value="1"/>
</dbReference>
<dbReference type="Gene3D" id="3.80.10.10">
    <property type="entry name" value="Ribonuclease Inhibitor"/>
    <property type="match status" value="3"/>
</dbReference>
<evidence type="ECO:0000313" key="3">
    <source>
        <dbReference type="Proteomes" id="UP001150266"/>
    </source>
</evidence>
<keyword evidence="3" id="KW-1185">Reference proteome</keyword>
<dbReference type="Pfam" id="PF25372">
    <property type="entry name" value="DUF7885"/>
    <property type="match status" value="1"/>
</dbReference>
<dbReference type="Proteomes" id="UP001150266">
    <property type="component" value="Unassembled WGS sequence"/>
</dbReference>
<dbReference type="Pfam" id="PF13516">
    <property type="entry name" value="LRR_6"/>
    <property type="match status" value="1"/>
</dbReference>
<dbReference type="InterPro" id="IPR032675">
    <property type="entry name" value="LRR_dom_sf"/>
</dbReference>
<sequence length="450" mass="50152">MSNRLQGVESFYEDMISVTNNLPSEDEFRRVRHLTLHKPFASTVSDEDLARIFSSTPHLETVVLSGIPDITDRTVILLAENAINLQSVDLTGCQQISDVAVLELTAKSLPLQCIKLNAVVGLTDPSISAIAKSSPRLVELELSGLPLLSPLSVRDVWSFSRKLRTLRLAHCPLLTDKAFPTSIEPAAENNEEKPLPPRPITWVEQLPPLVLRHTADNLRVLDLSSCKITDEGIEGIIAHATKIQNLNISGCSNLTDRSLEAICTLGDNLDVLILAHVTNITDRGVVYFARACRNLRVVDVAFCRNLTDMSVFELSGLTSLRRLSVIRVHKLTDIAIFSLAEHAWALERLYISYCDHVSLDALHLLVKNLVRLQHLSATGVPSLKRKGIHRFSDLPPSDYDADQQAAFRVFSGVNVDGLRKFLNKEDQRRRDAESQNIPFVARSDDKFDLY</sequence>